<comment type="caution">
    <text evidence="2">The sequence shown here is derived from an EMBL/GenBank/DDBJ whole genome shotgun (WGS) entry which is preliminary data.</text>
</comment>
<feature type="signal peptide" evidence="1">
    <location>
        <begin position="1"/>
        <end position="21"/>
    </location>
</feature>
<evidence type="ECO:0000313" key="3">
    <source>
        <dbReference type="Proteomes" id="UP001221757"/>
    </source>
</evidence>
<dbReference type="EMBL" id="JARKIE010000064">
    <property type="protein sequence ID" value="KAJ7690527.1"/>
    <property type="molecule type" value="Genomic_DNA"/>
</dbReference>
<dbReference type="Proteomes" id="UP001221757">
    <property type="component" value="Unassembled WGS sequence"/>
</dbReference>
<organism evidence="2 3">
    <name type="scientific">Mycena rosella</name>
    <name type="common">Pink bonnet</name>
    <name type="synonym">Agaricus rosellus</name>
    <dbReference type="NCBI Taxonomy" id="1033263"/>
    <lineage>
        <taxon>Eukaryota</taxon>
        <taxon>Fungi</taxon>
        <taxon>Dikarya</taxon>
        <taxon>Basidiomycota</taxon>
        <taxon>Agaricomycotina</taxon>
        <taxon>Agaricomycetes</taxon>
        <taxon>Agaricomycetidae</taxon>
        <taxon>Agaricales</taxon>
        <taxon>Marasmiineae</taxon>
        <taxon>Mycenaceae</taxon>
        <taxon>Mycena</taxon>
    </lineage>
</organism>
<feature type="chain" id="PRO_5042029764" evidence="1">
    <location>
        <begin position="22"/>
        <end position="394"/>
    </location>
</feature>
<sequence length="394" mass="42055">MLAVSLIVAVIAAANILSAKAQIMVAHLLAQNSFLYSQNDWIKNINTAKATGIDGFELNSRNEGRPTLGINSTKLWLKLMSYEAASTSRQCIMPALLSRENAGFKIFYFKRQSIPRSSARQQSSDAHVQRRPNDVNTLLTTDSDIASCAVQGLPRILILLRLSRFPVTWALIGRGDAAHARYHDELRLAYAAALLVPTPRAHISGLHPRLCAYMTRTALIGRLSDGALVMRPAPFGALHDPPRLPDADAVHHRPHLHPHPCLAILTRRVGRLVGAYRDTSIGEPLPALRAEKARSASAANGAVRGASRCLIGSGIDVDNGVLSSGAARCPHEFLGCPYGKAGQMVRGDGDGGSGAAVCIYPGRVCEQAHSAVANQISGMRLMPKSPSGSPAAPA</sequence>
<keyword evidence="3" id="KW-1185">Reference proteome</keyword>
<dbReference type="AlphaFoldDB" id="A0AAD7GEC5"/>
<keyword evidence="1" id="KW-0732">Signal</keyword>
<evidence type="ECO:0000256" key="1">
    <source>
        <dbReference type="SAM" id="SignalP"/>
    </source>
</evidence>
<proteinExistence type="predicted"/>
<gene>
    <name evidence="2" type="ORF">B0H17DRAFT_1134328</name>
</gene>
<protein>
    <submittedName>
        <fullName evidence="2">Uncharacterized protein</fullName>
    </submittedName>
</protein>
<reference evidence="2" key="1">
    <citation type="submission" date="2023-03" db="EMBL/GenBank/DDBJ databases">
        <title>Massive genome expansion in bonnet fungi (Mycena s.s.) driven by repeated elements and novel gene families across ecological guilds.</title>
        <authorList>
            <consortium name="Lawrence Berkeley National Laboratory"/>
            <person name="Harder C.B."/>
            <person name="Miyauchi S."/>
            <person name="Viragh M."/>
            <person name="Kuo A."/>
            <person name="Thoen E."/>
            <person name="Andreopoulos B."/>
            <person name="Lu D."/>
            <person name="Skrede I."/>
            <person name="Drula E."/>
            <person name="Henrissat B."/>
            <person name="Morin E."/>
            <person name="Kohler A."/>
            <person name="Barry K."/>
            <person name="LaButti K."/>
            <person name="Morin E."/>
            <person name="Salamov A."/>
            <person name="Lipzen A."/>
            <person name="Mereny Z."/>
            <person name="Hegedus B."/>
            <person name="Baldrian P."/>
            <person name="Stursova M."/>
            <person name="Weitz H."/>
            <person name="Taylor A."/>
            <person name="Grigoriev I.V."/>
            <person name="Nagy L.G."/>
            <person name="Martin F."/>
            <person name="Kauserud H."/>
        </authorList>
    </citation>
    <scope>NUCLEOTIDE SEQUENCE</scope>
    <source>
        <strain evidence="2">CBHHK067</strain>
    </source>
</reference>
<evidence type="ECO:0000313" key="2">
    <source>
        <dbReference type="EMBL" id="KAJ7690527.1"/>
    </source>
</evidence>
<name>A0AAD7GEC5_MYCRO</name>
<accession>A0AAD7GEC5</accession>